<dbReference type="OrthoDB" id="5959615at2759"/>
<dbReference type="EMBL" id="OV170221">
    <property type="protein sequence ID" value="CAH0713700.1"/>
    <property type="molecule type" value="Genomic_DNA"/>
</dbReference>
<feature type="region of interest" description="Disordered" evidence="1">
    <location>
        <begin position="445"/>
        <end position="490"/>
    </location>
</feature>
<feature type="non-terminal residue" evidence="2">
    <location>
        <position position="957"/>
    </location>
</feature>
<feature type="compositionally biased region" description="Polar residues" evidence="1">
    <location>
        <begin position="810"/>
        <end position="823"/>
    </location>
</feature>
<evidence type="ECO:0000256" key="1">
    <source>
        <dbReference type="SAM" id="MobiDB-lite"/>
    </source>
</evidence>
<feature type="region of interest" description="Disordered" evidence="1">
    <location>
        <begin position="915"/>
        <end position="938"/>
    </location>
</feature>
<keyword evidence="3" id="KW-1185">Reference proteome</keyword>
<feature type="region of interest" description="Disordered" evidence="1">
    <location>
        <begin position="325"/>
        <end position="365"/>
    </location>
</feature>
<proteinExistence type="predicted"/>
<sequence length="957" mass="107979">MVTCDSESTSLGGFHLGAHDDHHPRAPSVSSLSLYKQKIDALFDDTRSITSLPQYVSASDTERRDSKVSITHDPKTIFEDENNYCQNKIKKINNTVQDRIERMFAEMAGESRLTENIGVHLFSVNYLGSTPLQSKVTSLSGLQDPLRNLYFAYKSKFRHKSSFTSQLEISKSGLKVRYKGEKGDLEQLNPFPTIAVWSAVKFIVQPSEKDKNESSYAFVPLITDPDNIDRHALFKKLNSSEKKYILSHNENSHSPLFAVVMRKIGVAKQLECHGFVCQSTEDAIVIAATLYKSLMSHMSRQGHNNKKLRNKNGVSCMSVASSLPANEIPIRPPRKKRSTSSLSDSDRADGFSASESFTEKPKLERTKNILESSHIATYEPKRITVEEVKAKLDLIKQNDTSSESQESNILKNTCSQVQVSQNIQSSTESSVQSKVSEKIELFRELERRKGMQRPPTLPPPVPSKPNQTTTNITKEPLRRSQSGRNSLSESGDILTKVAIPRSGSFLNAGGLTRYKSIGQRNNGKKGGGSPLGFNELFNEFKVQENLHSMDEILNAIIDPEGMSFNDLKPIYKEFLLKLAVTLTKDEIFQHSKAIMKKQKKKILRRNSTFQNKRRKIFKGASGLRMVFRLSFGKELQKKEKKQNSDVQSLKATMKAKEQTESSVSTSSYDLRQFRPKEPEFPAPKRQPRQRNSKKSERHLKSRGERTSSEDSDFLTLRCQNRNSSSGYVSCSECESESCIDRCYCSLKPDKKCYCSETRDSKSKLLGKNCKDCLKEIYDGDYSYCSCDSESCADSNKCYCTGPRRTTIQSSQSLEYLKSPSNKSYSDRMKKAFDDHESKPPRTRSGASSRRRRARSSDSLALDYELLLQNKPRNRNMQRLTVRSTGAGSQDALSVKKSAEMAALFADVRLSQRTDVRSLGGRRPRAPLTHPTPPLARMFDHRPISRNASLEDTLGYFP</sequence>
<feature type="compositionally biased region" description="Basic and acidic residues" evidence="1">
    <location>
        <begin position="824"/>
        <end position="839"/>
    </location>
</feature>
<evidence type="ECO:0000313" key="2">
    <source>
        <dbReference type="EMBL" id="CAH0713700.1"/>
    </source>
</evidence>
<feature type="region of interest" description="Disordered" evidence="1">
    <location>
        <begin position="810"/>
        <end position="856"/>
    </location>
</feature>
<name>A0A8J9Y557_9NEOP</name>
<feature type="compositionally biased region" description="Polar residues" evidence="1">
    <location>
        <begin position="466"/>
        <end position="489"/>
    </location>
</feature>
<reference evidence="2" key="1">
    <citation type="submission" date="2021-12" db="EMBL/GenBank/DDBJ databases">
        <authorList>
            <person name="Martin H S."/>
        </authorList>
    </citation>
    <scope>NUCLEOTIDE SEQUENCE</scope>
</reference>
<gene>
    <name evidence="2" type="ORF">BINO364_LOCUS829</name>
</gene>
<evidence type="ECO:0000313" key="3">
    <source>
        <dbReference type="Proteomes" id="UP000838878"/>
    </source>
</evidence>
<protein>
    <recommendedName>
        <fullName evidence="4">PID domain-containing protein</fullName>
    </recommendedName>
</protein>
<accession>A0A8J9Y557</accession>
<dbReference type="PANTHER" id="PTHR21219">
    <property type="entry name" value="FI19613P1"/>
    <property type="match status" value="1"/>
</dbReference>
<dbReference type="PANTHER" id="PTHR21219:SF4">
    <property type="entry name" value="PID DOMAIN-CONTAINING PROTEIN"/>
    <property type="match status" value="1"/>
</dbReference>
<dbReference type="Proteomes" id="UP000838878">
    <property type="component" value="Chromosome 1"/>
</dbReference>
<evidence type="ECO:0008006" key="4">
    <source>
        <dbReference type="Google" id="ProtNLM"/>
    </source>
</evidence>
<organism evidence="2 3">
    <name type="scientific">Brenthis ino</name>
    <name type="common">lesser marbled fritillary</name>
    <dbReference type="NCBI Taxonomy" id="405034"/>
    <lineage>
        <taxon>Eukaryota</taxon>
        <taxon>Metazoa</taxon>
        <taxon>Ecdysozoa</taxon>
        <taxon>Arthropoda</taxon>
        <taxon>Hexapoda</taxon>
        <taxon>Insecta</taxon>
        <taxon>Pterygota</taxon>
        <taxon>Neoptera</taxon>
        <taxon>Endopterygota</taxon>
        <taxon>Lepidoptera</taxon>
        <taxon>Glossata</taxon>
        <taxon>Ditrysia</taxon>
        <taxon>Papilionoidea</taxon>
        <taxon>Nymphalidae</taxon>
        <taxon>Heliconiinae</taxon>
        <taxon>Argynnini</taxon>
        <taxon>Brenthis</taxon>
    </lineage>
</organism>
<feature type="compositionally biased region" description="Polar residues" evidence="1">
    <location>
        <begin position="660"/>
        <end position="669"/>
    </location>
</feature>
<feature type="compositionally biased region" description="Basic residues" evidence="1">
    <location>
        <begin position="685"/>
        <end position="700"/>
    </location>
</feature>
<dbReference type="AlphaFoldDB" id="A0A8J9Y557"/>
<feature type="region of interest" description="Disordered" evidence="1">
    <location>
        <begin position="638"/>
        <end position="708"/>
    </location>
</feature>